<sequence length="341" mass="38603">MQLNYSFVIPVYNRPDEIRELLSSMLDLKFSRAFEVVIIEDGSTLSSEEIVKEFQGLLQISYYFKPNSGPGDSRNYGMRKAQGNYFLILDSDVILPENYLEEVDSFLAARFCDCFGGPDAAHNSFTPLQKAINYSMTSLFTTGGIRGKEQAVDKFQPRSFNMGLSKKAFEASGGFGLIHPGEDPDLSLRLQKLGFDTVLIPKAVVFHKRRIDWNKFYIQVNKFGMVRPILNDWHPGSGKLTYWFPTLFSLGLILALLLTIVGNTLLIGCYIFYFVVIGIDAGIKNKSLYIGFAAIMATFIQFLGYGYGFLNSVWKLKVQKAKPQEAFPQLFFEHARQDQNI</sequence>
<dbReference type="Pfam" id="PF00535">
    <property type="entry name" value="Glycos_transf_2"/>
    <property type="match status" value="1"/>
</dbReference>
<proteinExistence type="predicted"/>
<keyword evidence="1" id="KW-0472">Membrane</keyword>
<evidence type="ECO:0000256" key="1">
    <source>
        <dbReference type="SAM" id="Phobius"/>
    </source>
</evidence>
<evidence type="ECO:0000313" key="4">
    <source>
        <dbReference type="Proteomes" id="UP001179363"/>
    </source>
</evidence>
<dbReference type="InterPro" id="IPR001173">
    <property type="entry name" value="Glyco_trans_2-like"/>
</dbReference>
<dbReference type="SUPFAM" id="SSF53448">
    <property type="entry name" value="Nucleotide-diphospho-sugar transferases"/>
    <property type="match status" value="1"/>
</dbReference>
<dbReference type="Proteomes" id="UP001179363">
    <property type="component" value="Unassembled WGS sequence"/>
</dbReference>
<gene>
    <name evidence="3" type="ORF">L1I30_04585</name>
</gene>
<dbReference type="InterPro" id="IPR050834">
    <property type="entry name" value="Glycosyltransf_2"/>
</dbReference>
<dbReference type="EC" id="2.4.-.-" evidence="3"/>
<name>A0ABS9EDI3_9FLAO</name>
<dbReference type="InterPro" id="IPR029044">
    <property type="entry name" value="Nucleotide-diphossugar_trans"/>
</dbReference>
<organism evidence="3 4">
    <name type="scientific">Gillisia lutea</name>
    <dbReference type="NCBI Taxonomy" id="2909668"/>
    <lineage>
        <taxon>Bacteria</taxon>
        <taxon>Pseudomonadati</taxon>
        <taxon>Bacteroidota</taxon>
        <taxon>Flavobacteriia</taxon>
        <taxon>Flavobacteriales</taxon>
        <taxon>Flavobacteriaceae</taxon>
        <taxon>Gillisia</taxon>
    </lineage>
</organism>
<keyword evidence="1" id="KW-0812">Transmembrane</keyword>
<comment type="caution">
    <text evidence="3">The sequence shown here is derived from an EMBL/GenBank/DDBJ whole genome shotgun (WGS) entry which is preliminary data.</text>
</comment>
<evidence type="ECO:0000313" key="3">
    <source>
        <dbReference type="EMBL" id="MCF4100937.1"/>
    </source>
</evidence>
<evidence type="ECO:0000259" key="2">
    <source>
        <dbReference type="Pfam" id="PF00535"/>
    </source>
</evidence>
<reference evidence="3" key="1">
    <citation type="submission" date="2022-01" db="EMBL/GenBank/DDBJ databases">
        <title>Gillisia lutea sp. nov., isolated from marine plastic residues from the Malvarosa beach (Valencia, Spain).</title>
        <authorList>
            <person name="Vidal-Verdu A."/>
            <person name="Molina-Menor E."/>
            <person name="Satari L."/>
            <person name="Pascual J."/>
            <person name="Pereto J."/>
            <person name="Porcar M."/>
        </authorList>
    </citation>
    <scope>NUCLEOTIDE SEQUENCE</scope>
    <source>
        <strain evidence="3">M10.2A</strain>
    </source>
</reference>
<dbReference type="Gene3D" id="3.90.550.10">
    <property type="entry name" value="Spore Coat Polysaccharide Biosynthesis Protein SpsA, Chain A"/>
    <property type="match status" value="1"/>
</dbReference>
<dbReference type="RefSeq" id="WP_236133091.1">
    <property type="nucleotide sequence ID" value="NZ_JAKGTH010000007.1"/>
</dbReference>
<dbReference type="EMBL" id="JAKGTH010000007">
    <property type="protein sequence ID" value="MCF4100937.1"/>
    <property type="molecule type" value="Genomic_DNA"/>
</dbReference>
<keyword evidence="4" id="KW-1185">Reference proteome</keyword>
<protein>
    <submittedName>
        <fullName evidence="3">Glycosyltransferase</fullName>
        <ecNumber evidence="3">2.4.-.-</ecNumber>
    </submittedName>
</protein>
<feature type="domain" description="Glycosyltransferase 2-like" evidence="2">
    <location>
        <begin position="6"/>
        <end position="118"/>
    </location>
</feature>
<dbReference type="GO" id="GO:0016757">
    <property type="term" value="F:glycosyltransferase activity"/>
    <property type="evidence" value="ECO:0007669"/>
    <property type="project" value="UniProtKB-KW"/>
</dbReference>
<accession>A0ABS9EDI3</accession>
<dbReference type="PANTHER" id="PTHR43685">
    <property type="entry name" value="GLYCOSYLTRANSFERASE"/>
    <property type="match status" value="1"/>
</dbReference>
<dbReference type="PANTHER" id="PTHR43685:SF3">
    <property type="entry name" value="SLR2126 PROTEIN"/>
    <property type="match status" value="1"/>
</dbReference>
<keyword evidence="1" id="KW-1133">Transmembrane helix</keyword>
<keyword evidence="3" id="KW-0328">Glycosyltransferase</keyword>
<keyword evidence="3" id="KW-0808">Transferase</keyword>
<feature type="transmembrane region" description="Helical" evidence="1">
    <location>
        <begin position="289"/>
        <end position="310"/>
    </location>
</feature>